<keyword evidence="4" id="KW-1185">Reference proteome</keyword>
<feature type="chain" id="PRO_5041967438" evidence="2">
    <location>
        <begin position="37"/>
        <end position="213"/>
    </location>
</feature>
<dbReference type="Pfam" id="PF15365">
    <property type="entry name" value="PNRC"/>
    <property type="match status" value="1"/>
</dbReference>
<proteinExistence type="predicted"/>
<dbReference type="GO" id="GO:0016071">
    <property type="term" value="P:mRNA metabolic process"/>
    <property type="evidence" value="ECO:0007669"/>
    <property type="project" value="UniProtKB-ARBA"/>
</dbReference>
<keyword evidence="2" id="KW-0732">Signal</keyword>
<evidence type="ECO:0000313" key="3">
    <source>
        <dbReference type="EMBL" id="KAK1647109.1"/>
    </source>
</evidence>
<feature type="compositionally biased region" description="Low complexity" evidence="1">
    <location>
        <begin position="53"/>
        <end position="69"/>
    </location>
</feature>
<evidence type="ECO:0000256" key="2">
    <source>
        <dbReference type="SAM" id="SignalP"/>
    </source>
</evidence>
<name>A0AAD8S8B4_LOLMU</name>
<feature type="compositionally biased region" description="Basic and acidic residues" evidence="1">
    <location>
        <begin position="70"/>
        <end position="82"/>
    </location>
</feature>
<dbReference type="AlphaFoldDB" id="A0AAD8S8B4"/>
<feature type="compositionally biased region" description="Basic and acidic residues" evidence="1">
    <location>
        <begin position="152"/>
        <end position="163"/>
    </location>
</feature>
<sequence length="213" mass="23235">MVPILPTPPRSKMLPLLPTPSLVAVLLAVSSMPGRADFVQRWDAIKKYKNPCSTISSSSSESGGSPSRADSVDRWDVNKKYEIPGTAASLSSSSDSGGSPGRADSAERWDINKLKTPSRTSTDHGRLQDGINKRPASRASSAKRWDLHKKHRPEEKSNLRQTEETATENFATTTAAAHKDMSRIQQAAFAGPNFYASPDPTMLPMPSFFLRAH</sequence>
<reference evidence="3" key="1">
    <citation type="submission" date="2023-07" db="EMBL/GenBank/DDBJ databases">
        <title>A chromosome-level genome assembly of Lolium multiflorum.</title>
        <authorList>
            <person name="Chen Y."/>
            <person name="Copetti D."/>
            <person name="Kolliker R."/>
            <person name="Studer B."/>
        </authorList>
    </citation>
    <scope>NUCLEOTIDE SEQUENCE</scope>
    <source>
        <strain evidence="3">02402/16</strain>
        <tissue evidence="3">Leaf</tissue>
    </source>
</reference>
<dbReference type="PANTHER" id="PTHR35361:SF1">
    <property type="entry name" value="OS08G0443700 PROTEIN"/>
    <property type="match status" value="1"/>
</dbReference>
<evidence type="ECO:0000313" key="4">
    <source>
        <dbReference type="Proteomes" id="UP001231189"/>
    </source>
</evidence>
<organism evidence="3 4">
    <name type="scientific">Lolium multiflorum</name>
    <name type="common">Italian ryegrass</name>
    <name type="synonym">Lolium perenne subsp. multiflorum</name>
    <dbReference type="NCBI Taxonomy" id="4521"/>
    <lineage>
        <taxon>Eukaryota</taxon>
        <taxon>Viridiplantae</taxon>
        <taxon>Streptophyta</taxon>
        <taxon>Embryophyta</taxon>
        <taxon>Tracheophyta</taxon>
        <taxon>Spermatophyta</taxon>
        <taxon>Magnoliopsida</taxon>
        <taxon>Liliopsida</taxon>
        <taxon>Poales</taxon>
        <taxon>Poaceae</taxon>
        <taxon>BOP clade</taxon>
        <taxon>Pooideae</taxon>
        <taxon>Poodae</taxon>
        <taxon>Poeae</taxon>
        <taxon>Poeae Chloroplast Group 2 (Poeae type)</taxon>
        <taxon>Loliodinae</taxon>
        <taxon>Loliinae</taxon>
        <taxon>Lolium</taxon>
    </lineage>
</organism>
<feature type="region of interest" description="Disordered" evidence="1">
    <location>
        <begin position="52"/>
        <end position="166"/>
    </location>
</feature>
<feature type="compositionally biased region" description="Low complexity" evidence="1">
    <location>
        <begin position="85"/>
        <end position="103"/>
    </location>
</feature>
<feature type="signal peptide" evidence="2">
    <location>
        <begin position="1"/>
        <end position="36"/>
    </location>
</feature>
<accession>A0AAD8S8B4</accession>
<feature type="compositionally biased region" description="Basic and acidic residues" evidence="1">
    <location>
        <begin position="104"/>
        <end position="113"/>
    </location>
</feature>
<dbReference type="EMBL" id="JAUUTY010000004">
    <property type="protein sequence ID" value="KAK1647109.1"/>
    <property type="molecule type" value="Genomic_DNA"/>
</dbReference>
<protein>
    <submittedName>
        <fullName evidence="3">Uncharacterized protein</fullName>
    </submittedName>
</protein>
<gene>
    <name evidence="3" type="ORF">QYE76_064914</name>
</gene>
<dbReference type="InterPro" id="IPR028322">
    <property type="entry name" value="PNRC-like_rgn"/>
</dbReference>
<evidence type="ECO:0000256" key="1">
    <source>
        <dbReference type="SAM" id="MobiDB-lite"/>
    </source>
</evidence>
<dbReference type="PANTHER" id="PTHR35361">
    <property type="entry name" value="OS08G0443700 PROTEIN"/>
    <property type="match status" value="1"/>
</dbReference>
<dbReference type="Proteomes" id="UP001231189">
    <property type="component" value="Unassembled WGS sequence"/>
</dbReference>
<comment type="caution">
    <text evidence="3">The sequence shown here is derived from an EMBL/GenBank/DDBJ whole genome shotgun (WGS) entry which is preliminary data.</text>
</comment>